<reference evidence="8" key="1">
    <citation type="submission" date="2020-12" db="EMBL/GenBank/DDBJ databases">
        <authorList>
            <person name="Iha C."/>
        </authorList>
    </citation>
    <scope>NUCLEOTIDE SEQUENCE</scope>
</reference>
<evidence type="ECO:0000256" key="4">
    <source>
        <dbReference type="ARBA" id="ARBA00023128"/>
    </source>
</evidence>
<evidence type="ECO:0000256" key="5">
    <source>
        <dbReference type="RuleBase" id="RU003651"/>
    </source>
</evidence>
<proteinExistence type="inferred from homology"/>
<feature type="transmembrane region" description="Helical" evidence="6">
    <location>
        <begin position="13"/>
        <end position="34"/>
    </location>
</feature>
<name>A0A8S1JJ12_9CHLO</name>
<dbReference type="Gene3D" id="3.40.50.300">
    <property type="entry name" value="P-loop containing nucleotide triphosphate hydrolases"/>
    <property type="match status" value="1"/>
</dbReference>
<keyword evidence="6" id="KW-1133">Transmembrane helix</keyword>
<evidence type="ECO:0000256" key="2">
    <source>
        <dbReference type="ARBA" id="ARBA00022741"/>
    </source>
</evidence>
<dbReference type="OrthoDB" id="10254455at2759"/>
<keyword evidence="6" id="KW-0472">Membrane</keyword>
<dbReference type="InterPro" id="IPR003960">
    <property type="entry name" value="ATPase_AAA_CS"/>
</dbReference>
<evidence type="ECO:0000259" key="7">
    <source>
        <dbReference type="SMART" id="SM00382"/>
    </source>
</evidence>
<comment type="caution">
    <text evidence="8">The sequence shown here is derived from an EMBL/GenBank/DDBJ whole genome shotgun (WGS) entry which is preliminary data.</text>
</comment>
<dbReference type="PROSITE" id="PS00674">
    <property type="entry name" value="AAA"/>
    <property type="match status" value="1"/>
</dbReference>
<dbReference type="PANTHER" id="PTHR45644:SF56">
    <property type="entry name" value="AAA ATPASE, PUTATIVE (AFU_ORTHOLOGUE AFUA_2G12920)-RELATED"/>
    <property type="match status" value="1"/>
</dbReference>
<dbReference type="SUPFAM" id="SSF52540">
    <property type="entry name" value="P-loop containing nucleoside triphosphate hydrolases"/>
    <property type="match status" value="1"/>
</dbReference>
<dbReference type="Pfam" id="PF00004">
    <property type="entry name" value="AAA"/>
    <property type="match status" value="1"/>
</dbReference>
<sequence>MPGGREATLVTELVSIAVSMVGAVVCVYFAASMLDPNKEDRKRKEKYVEALKKRLGRKINLTSMEIMLTDLVLNPREIDVTENDIKGQEALLEDLRLKVVYPLLLTDIYKTALLRQAKGLLLYGPPGTGKTMIAKALAQSSGCFFINVTASSILSKWYGDAQKYVKATWSLAEKLQPCIIFIDEVDSFLGKRGSQTEHEATLSVKTEFMQCWEGMETQKGQRILVMGATNRPDSLDPAVLRRFSLKYEIGLPDERQRAAIVRGYIEKHMQEATAVTGSMSSPLLDSRVVREGTSAIGWIARRTKCFSGSDLHELCAQAAQRPVQEAIK</sequence>
<dbReference type="Gene3D" id="1.10.8.60">
    <property type="match status" value="1"/>
</dbReference>
<comment type="similarity">
    <text evidence="5">Belongs to the AAA ATPase family.</text>
</comment>
<keyword evidence="3 5" id="KW-0067">ATP-binding</keyword>
<dbReference type="SMART" id="SM00382">
    <property type="entry name" value="AAA"/>
    <property type="match status" value="1"/>
</dbReference>
<keyword evidence="2 5" id="KW-0547">Nucleotide-binding</keyword>
<dbReference type="AlphaFoldDB" id="A0A8S1JJ12"/>
<feature type="domain" description="AAA+ ATPase" evidence="7">
    <location>
        <begin position="116"/>
        <end position="253"/>
    </location>
</feature>
<evidence type="ECO:0000313" key="9">
    <source>
        <dbReference type="Proteomes" id="UP000708148"/>
    </source>
</evidence>
<gene>
    <name evidence="8" type="ORF">OSTQU699_LOCUS10769</name>
</gene>
<protein>
    <recommendedName>
        <fullName evidence="7">AAA+ ATPase domain-containing protein</fullName>
    </recommendedName>
</protein>
<dbReference type="InterPro" id="IPR003959">
    <property type="entry name" value="ATPase_AAA_core"/>
</dbReference>
<dbReference type="PANTHER" id="PTHR45644">
    <property type="entry name" value="AAA ATPASE, PUTATIVE (AFU_ORTHOLOGUE AFUA_2G12920)-RELATED-RELATED"/>
    <property type="match status" value="1"/>
</dbReference>
<comment type="subcellular location">
    <subcellularLocation>
        <location evidence="1">Mitochondrion</location>
    </subcellularLocation>
</comment>
<accession>A0A8S1JJ12</accession>
<dbReference type="GO" id="GO:0005524">
    <property type="term" value="F:ATP binding"/>
    <property type="evidence" value="ECO:0007669"/>
    <property type="project" value="UniProtKB-KW"/>
</dbReference>
<keyword evidence="4" id="KW-0496">Mitochondrion</keyword>
<dbReference type="EMBL" id="CAJHUC010003121">
    <property type="protein sequence ID" value="CAD7705414.1"/>
    <property type="molecule type" value="Genomic_DNA"/>
</dbReference>
<dbReference type="InterPro" id="IPR027417">
    <property type="entry name" value="P-loop_NTPase"/>
</dbReference>
<organism evidence="8 9">
    <name type="scientific">Ostreobium quekettii</name>
    <dbReference type="NCBI Taxonomy" id="121088"/>
    <lineage>
        <taxon>Eukaryota</taxon>
        <taxon>Viridiplantae</taxon>
        <taxon>Chlorophyta</taxon>
        <taxon>core chlorophytes</taxon>
        <taxon>Ulvophyceae</taxon>
        <taxon>TCBD clade</taxon>
        <taxon>Bryopsidales</taxon>
        <taxon>Ostreobineae</taxon>
        <taxon>Ostreobiaceae</taxon>
        <taxon>Ostreobium</taxon>
    </lineage>
</organism>
<dbReference type="InterPro" id="IPR003593">
    <property type="entry name" value="AAA+_ATPase"/>
</dbReference>
<evidence type="ECO:0000256" key="6">
    <source>
        <dbReference type="SAM" id="Phobius"/>
    </source>
</evidence>
<dbReference type="GO" id="GO:0016887">
    <property type="term" value="F:ATP hydrolysis activity"/>
    <property type="evidence" value="ECO:0007669"/>
    <property type="project" value="InterPro"/>
</dbReference>
<dbReference type="Proteomes" id="UP000708148">
    <property type="component" value="Unassembled WGS sequence"/>
</dbReference>
<keyword evidence="6" id="KW-0812">Transmembrane</keyword>
<evidence type="ECO:0000313" key="8">
    <source>
        <dbReference type="EMBL" id="CAD7705414.1"/>
    </source>
</evidence>
<keyword evidence="9" id="KW-1185">Reference proteome</keyword>
<dbReference type="GO" id="GO:0005741">
    <property type="term" value="C:mitochondrial outer membrane"/>
    <property type="evidence" value="ECO:0007669"/>
    <property type="project" value="TreeGrafter"/>
</dbReference>
<evidence type="ECO:0000256" key="1">
    <source>
        <dbReference type="ARBA" id="ARBA00004173"/>
    </source>
</evidence>
<dbReference type="InterPro" id="IPR051701">
    <property type="entry name" value="Mito_OM_Translocase_MSP1"/>
</dbReference>
<evidence type="ECO:0000256" key="3">
    <source>
        <dbReference type="ARBA" id="ARBA00022840"/>
    </source>
</evidence>